<dbReference type="Proteomes" id="UP001497045">
    <property type="component" value="Unassembled WGS sequence"/>
</dbReference>
<gene>
    <name evidence="3" type="ORF">AAEO60_13525</name>
</gene>
<name>A0ABU9IJ15_9SPHN</name>
<dbReference type="GO" id="GO:0016787">
    <property type="term" value="F:hydrolase activity"/>
    <property type="evidence" value="ECO:0007669"/>
    <property type="project" value="UniProtKB-KW"/>
</dbReference>
<protein>
    <submittedName>
        <fullName evidence="3">Dienelactone hydrolase family protein</fullName>
    </submittedName>
</protein>
<dbReference type="SUPFAM" id="SSF53474">
    <property type="entry name" value="alpha/beta-Hydrolases"/>
    <property type="match status" value="1"/>
</dbReference>
<organism evidence="3 4">
    <name type="scientific">Aurantiacibacter gilvus</name>
    <dbReference type="NCBI Taxonomy" id="3139141"/>
    <lineage>
        <taxon>Bacteria</taxon>
        <taxon>Pseudomonadati</taxon>
        <taxon>Pseudomonadota</taxon>
        <taxon>Alphaproteobacteria</taxon>
        <taxon>Sphingomonadales</taxon>
        <taxon>Erythrobacteraceae</taxon>
        <taxon>Aurantiacibacter</taxon>
    </lineage>
</organism>
<dbReference type="PANTHER" id="PTHR22946">
    <property type="entry name" value="DIENELACTONE HYDROLASE DOMAIN-CONTAINING PROTEIN-RELATED"/>
    <property type="match status" value="1"/>
</dbReference>
<dbReference type="RefSeq" id="WP_341674237.1">
    <property type="nucleotide sequence ID" value="NZ_JBBYHV010000002.1"/>
</dbReference>
<evidence type="ECO:0000313" key="3">
    <source>
        <dbReference type="EMBL" id="MEL1251692.1"/>
    </source>
</evidence>
<feature type="region of interest" description="Disordered" evidence="1">
    <location>
        <begin position="1"/>
        <end position="21"/>
    </location>
</feature>
<feature type="domain" description="Dienelactone hydrolase" evidence="2">
    <location>
        <begin position="110"/>
        <end position="227"/>
    </location>
</feature>
<evidence type="ECO:0000313" key="4">
    <source>
        <dbReference type="Proteomes" id="UP001497045"/>
    </source>
</evidence>
<sequence>MTTSAGASAQEGDSPFHWQPAADDDAPRPWAVIIPGGGGLAVFHDTDHYYRWARWLNERGIDVLMIDHVALAQRPAPEGEVPGDMLARFAAEGLAIARSEGRMDLRCPGVVMGWSFGGEGTLNLAAGGRVQTPGLVGAIAFYPLVAFQPQDYAASVPVLVLQGEADDTTTLTDLEAFVARAEGSPIAVEVYPVAHHGFDAQGLVEPVEWNGGTFQYHPQATADAAARIDRQLADWGMTDGMSGCALD</sequence>
<keyword evidence="4" id="KW-1185">Reference proteome</keyword>
<accession>A0ABU9IJ15</accession>
<dbReference type="InterPro" id="IPR050261">
    <property type="entry name" value="FrsA_esterase"/>
</dbReference>
<dbReference type="InterPro" id="IPR029058">
    <property type="entry name" value="AB_hydrolase_fold"/>
</dbReference>
<keyword evidence="3" id="KW-0378">Hydrolase</keyword>
<evidence type="ECO:0000259" key="2">
    <source>
        <dbReference type="Pfam" id="PF01738"/>
    </source>
</evidence>
<comment type="caution">
    <text evidence="3">The sequence shown here is derived from an EMBL/GenBank/DDBJ whole genome shotgun (WGS) entry which is preliminary data.</text>
</comment>
<evidence type="ECO:0000256" key="1">
    <source>
        <dbReference type="SAM" id="MobiDB-lite"/>
    </source>
</evidence>
<dbReference type="Pfam" id="PF01738">
    <property type="entry name" value="DLH"/>
    <property type="match status" value="1"/>
</dbReference>
<reference evidence="3 4" key="1">
    <citation type="submission" date="2024-04" db="EMBL/GenBank/DDBJ databases">
        <title>Aurantiacibacter sp. DGU6 16S ribosomal RNA gene Genome sequencing and assembly.</title>
        <authorList>
            <person name="Park S."/>
        </authorList>
    </citation>
    <scope>NUCLEOTIDE SEQUENCE [LARGE SCALE GENOMIC DNA]</scope>
    <source>
        <strain evidence="3 4">DGU6</strain>
    </source>
</reference>
<dbReference type="EMBL" id="JBBYHV010000002">
    <property type="protein sequence ID" value="MEL1251692.1"/>
    <property type="molecule type" value="Genomic_DNA"/>
</dbReference>
<dbReference type="InterPro" id="IPR002925">
    <property type="entry name" value="Dienelactn_hydro"/>
</dbReference>
<proteinExistence type="predicted"/>
<dbReference type="Gene3D" id="3.40.50.1820">
    <property type="entry name" value="alpha/beta hydrolase"/>
    <property type="match status" value="1"/>
</dbReference>